<name>A0A8H6H8S1_9AGAR</name>
<feature type="compositionally biased region" description="Polar residues" evidence="1">
    <location>
        <begin position="164"/>
        <end position="184"/>
    </location>
</feature>
<organism evidence="2 3">
    <name type="scientific">Ephemerocybe angulata</name>
    <dbReference type="NCBI Taxonomy" id="980116"/>
    <lineage>
        <taxon>Eukaryota</taxon>
        <taxon>Fungi</taxon>
        <taxon>Dikarya</taxon>
        <taxon>Basidiomycota</taxon>
        <taxon>Agaricomycotina</taxon>
        <taxon>Agaricomycetes</taxon>
        <taxon>Agaricomycetidae</taxon>
        <taxon>Agaricales</taxon>
        <taxon>Agaricineae</taxon>
        <taxon>Psathyrellaceae</taxon>
        <taxon>Ephemerocybe</taxon>
    </lineage>
</organism>
<feature type="compositionally biased region" description="Basic and acidic residues" evidence="1">
    <location>
        <begin position="113"/>
        <end position="126"/>
    </location>
</feature>
<evidence type="ECO:0000256" key="1">
    <source>
        <dbReference type="SAM" id="MobiDB-lite"/>
    </source>
</evidence>
<feature type="compositionally biased region" description="Polar residues" evidence="1">
    <location>
        <begin position="225"/>
        <end position="252"/>
    </location>
</feature>
<evidence type="ECO:0000313" key="2">
    <source>
        <dbReference type="EMBL" id="KAF6741428.1"/>
    </source>
</evidence>
<dbReference type="Proteomes" id="UP000521943">
    <property type="component" value="Unassembled WGS sequence"/>
</dbReference>
<feature type="region of interest" description="Disordered" evidence="1">
    <location>
        <begin position="1"/>
        <end position="55"/>
    </location>
</feature>
<comment type="caution">
    <text evidence="2">The sequence shown here is derived from an EMBL/GenBank/DDBJ whole genome shotgun (WGS) entry which is preliminary data.</text>
</comment>
<keyword evidence="3" id="KW-1185">Reference proteome</keyword>
<feature type="compositionally biased region" description="Basic and acidic residues" evidence="1">
    <location>
        <begin position="208"/>
        <end position="220"/>
    </location>
</feature>
<feature type="region of interest" description="Disordered" evidence="1">
    <location>
        <begin position="164"/>
        <end position="185"/>
    </location>
</feature>
<dbReference type="EMBL" id="JACGCI010000248">
    <property type="protein sequence ID" value="KAF6741428.1"/>
    <property type="molecule type" value="Genomic_DNA"/>
</dbReference>
<reference evidence="2 3" key="1">
    <citation type="submission" date="2020-07" db="EMBL/GenBank/DDBJ databases">
        <title>Comparative genomics of pyrophilous fungi reveals a link between fire events and developmental genes.</title>
        <authorList>
            <consortium name="DOE Joint Genome Institute"/>
            <person name="Steindorff A.S."/>
            <person name="Carver A."/>
            <person name="Calhoun S."/>
            <person name="Stillman K."/>
            <person name="Liu H."/>
            <person name="Lipzen A."/>
            <person name="Pangilinan J."/>
            <person name="Labutti K."/>
            <person name="Bruns T.D."/>
            <person name="Grigoriev I.V."/>
        </authorList>
    </citation>
    <scope>NUCLEOTIDE SEQUENCE [LARGE SCALE GENOMIC DNA]</scope>
    <source>
        <strain evidence="2 3">CBS 144469</strain>
    </source>
</reference>
<sequence length="667" mass="72872">MTKLEPKIPAQTQDAPSTWYHHPNASATRPTTRATYSRAAKAGLQDSPITIPPTPDSRLTNLSLLADKRIEAINHALTPLSQMPTPSFPKKRLRSEVTGDAVPSLSLLHKKPLREDDMDTRSDGDRSPTPTLYRSLPGRSATPGDTEDIFTYNDETELSQALATQGSQINAGDASPDSNGTDMTNEYDHCFNDADFILDDEDIPEHILPKDVKGKGRAHEPTAGPSGTQPAPSASTVRTQPTPNIPTAQVQPTPAVWTPLPKARTRAEQDDEDLMAAILNPDAPLPEFKAWEGLSTSMHAILEDAPKPPAPTSLYALTKTSTTGGRLPALDGKIIFDQVTSASHALTDNAPGRKLITTIFGNSENVENTVRRDLVSGALTEYLKKNAKFMVAVLERKPNLDPAYKGIVAVFITSLDDEDHSACEQQGTFDTPSGTFSVRDYNIPINDYFVSFRNLGIHLTEDPTVAEKAVGRMVCEKLDGIQGFHALAAQYSDTLPNVLPENHRGVTLTTVRARCVLTLNRNQQPIPNWVIYMNAFTTNYDIYYKFVNAALQYKFAIPGSIKMHTPHGENWHCNLCKGQDHPTGLCPYTLITSFIGLSISHPTRNTQQASSSAPAPIPSFFDITKNENHLYPAHRNSYSQANNSRGAHRGRGRGGRGSGRGGSRPPF</sequence>
<protein>
    <submittedName>
        <fullName evidence="2">Uncharacterized protein</fullName>
    </submittedName>
</protein>
<feature type="compositionally biased region" description="Gly residues" evidence="1">
    <location>
        <begin position="655"/>
        <end position="667"/>
    </location>
</feature>
<feature type="region of interest" description="Disordered" evidence="1">
    <location>
        <begin position="208"/>
        <end position="269"/>
    </location>
</feature>
<feature type="compositionally biased region" description="Polar residues" evidence="1">
    <location>
        <begin position="25"/>
        <end position="35"/>
    </location>
</feature>
<feature type="region of interest" description="Disordered" evidence="1">
    <location>
        <begin position="636"/>
        <end position="667"/>
    </location>
</feature>
<proteinExistence type="predicted"/>
<feature type="region of interest" description="Disordered" evidence="1">
    <location>
        <begin position="77"/>
        <end position="149"/>
    </location>
</feature>
<dbReference type="AlphaFoldDB" id="A0A8H6H8S1"/>
<evidence type="ECO:0000313" key="3">
    <source>
        <dbReference type="Proteomes" id="UP000521943"/>
    </source>
</evidence>
<accession>A0A8H6H8S1</accession>
<dbReference type="OrthoDB" id="2664977at2759"/>
<gene>
    <name evidence="2" type="ORF">DFP72DRAFT_1084013</name>
</gene>